<dbReference type="Proteomes" id="UP000198623">
    <property type="component" value="Unassembled WGS sequence"/>
</dbReference>
<keyword evidence="1" id="KW-0812">Transmembrane</keyword>
<reference evidence="3" key="1">
    <citation type="submission" date="2016-10" db="EMBL/GenBank/DDBJ databases">
        <authorList>
            <person name="Varghese N."/>
            <person name="Submissions S."/>
        </authorList>
    </citation>
    <scope>NUCLEOTIDE SEQUENCE [LARGE SCALE GENOMIC DNA]</scope>
    <source>
        <strain evidence="3">CGMCC 1.10971</strain>
    </source>
</reference>
<evidence type="ECO:0000256" key="1">
    <source>
        <dbReference type="SAM" id="Phobius"/>
    </source>
</evidence>
<name>A0A1I2R371_9GAMM</name>
<evidence type="ECO:0000313" key="2">
    <source>
        <dbReference type="EMBL" id="SFG32256.1"/>
    </source>
</evidence>
<organism evidence="2 3">
    <name type="scientific">Neptunomonas qingdaonensis</name>
    <dbReference type="NCBI Taxonomy" id="1045558"/>
    <lineage>
        <taxon>Bacteria</taxon>
        <taxon>Pseudomonadati</taxon>
        <taxon>Pseudomonadota</taxon>
        <taxon>Gammaproteobacteria</taxon>
        <taxon>Oceanospirillales</taxon>
        <taxon>Oceanospirillaceae</taxon>
        <taxon>Neptunomonas</taxon>
    </lineage>
</organism>
<evidence type="ECO:0000313" key="3">
    <source>
        <dbReference type="Proteomes" id="UP000198623"/>
    </source>
</evidence>
<protein>
    <submittedName>
        <fullName evidence="2">Uncharacterized protein</fullName>
    </submittedName>
</protein>
<keyword evidence="1" id="KW-1133">Transmembrane helix</keyword>
<feature type="transmembrane region" description="Helical" evidence="1">
    <location>
        <begin position="164"/>
        <end position="181"/>
    </location>
</feature>
<keyword evidence="1" id="KW-0472">Membrane</keyword>
<keyword evidence="3" id="KW-1185">Reference proteome</keyword>
<dbReference type="EMBL" id="FOOU01000005">
    <property type="protein sequence ID" value="SFG32256.1"/>
    <property type="molecule type" value="Genomic_DNA"/>
</dbReference>
<accession>A0A1I2R371</accession>
<sequence>MPVIRNAISEGTLRDKTQRLRVEGSTSLNKPLQRSLAQLLCMACLLGAVMGVVFIVIQPLFGMATLTSRHAAAYQQLGNWSSVAAVSIAWTAHLAVSVFYGFLSGVVILSTARLALVALFTLVFSWLTTIIAPPANAMIVQLVSFQHIKVNQLPGFNFSLDVKFVLHLVFFAAISAALYVYKKRVNRLNDQ</sequence>
<feature type="transmembrane region" description="Helical" evidence="1">
    <location>
        <begin position="39"/>
        <end position="61"/>
    </location>
</feature>
<proteinExistence type="predicted"/>
<feature type="transmembrane region" description="Helical" evidence="1">
    <location>
        <begin position="81"/>
        <end position="103"/>
    </location>
</feature>
<dbReference type="STRING" id="1045558.SAMN05216175_105173"/>
<dbReference type="OrthoDB" id="5624945at2"/>
<gene>
    <name evidence="2" type="ORF">SAMN05216175_105173</name>
</gene>
<feature type="transmembrane region" description="Helical" evidence="1">
    <location>
        <begin position="115"/>
        <end position="144"/>
    </location>
</feature>
<dbReference type="AlphaFoldDB" id="A0A1I2R371"/>
<dbReference type="RefSeq" id="WP_090727233.1">
    <property type="nucleotide sequence ID" value="NZ_FOOU01000005.1"/>
</dbReference>